<feature type="domain" description="Peptidase M12A" evidence="2">
    <location>
        <begin position="178"/>
        <end position="225"/>
    </location>
</feature>
<sequence>MLYALFLLLGLLPLWPFVVAKEICAVSPDTIMVHDALSEQTQYGSASELKAGLAQPWPLITVGDRRLRVVKYCYATKIYRDYLHCQFVMPAFTVWSNKLGYPASAQTGHSLGWEEAKDGNEGAKKRKRQYCYNNYKHGDDVGTWNPLVDADTLVIALDPTITGGRAKVGYNALSNEPGRHQLVLGVDTDVEAIAHELGHVFGMVHEQHRNDRDEHVLYECKNVQGYNTALAKAMVEGLSEAEAHTKLCEDRTFAVKHDFFGSEFTKNPAGKIHDEPGGFDLDSIMLYPSYGFANPSCDADKTKCPLLKLVKANGQVVGTERIPENTVPSDGDITWLKTWYPWE</sequence>
<dbReference type="PANTHER" id="PTHR10127:SF850">
    <property type="entry name" value="METALLOENDOPEPTIDASE"/>
    <property type="match status" value="1"/>
</dbReference>
<feature type="chain" id="PRO_5034777887" description="Peptidase M12A domain-containing protein" evidence="1">
    <location>
        <begin position="21"/>
        <end position="343"/>
    </location>
</feature>
<dbReference type="GO" id="GO:0006508">
    <property type="term" value="P:proteolysis"/>
    <property type="evidence" value="ECO:0007669"/>
    <property type="project" value="InterPro"/>
</dbReference>
<proteinExistence type="predicted"/>
<keyword evidence="4" id="KW-1185">Reference proteome</keyword>
<feature type="signal peptide" evidence="1">
    <location>
        <begin position="1"/>
        <end position="20"/>
    </location>
</feature>
<protein>
    <recommendedName>
        <fullName evidence="2">Peptidase M12A domain-containing protein</fullName>
    </recommendedName>
</protein>
<evidence type="ECO:0000313" key="3">
    <source>
        <dbReference type="EMBL" id="KAF9691533.1"/>
    </source>
</evidence>
<organism evidence="3 4">
    <name type="scientific">Ascochyta lentis</name>
    <dbReference type="NCBI Taxonomy" id="205686"/>
    <lineage>
        <taxon>Eukaryota</taxon>
        <taxon>Fungi</taxon>
        <taxon>Dikarya</taxon>
        <taxon>Ascomycota</taxon>
        <taxon>Pezizomycotina</taxon>
        <taxon>Dothideomycetes</taxon>
        <taxon>Pleosporomycetidae</taxon>
        <taxon>Pleosporales</taxon>
        <taxon>Pleosporineae</taxon>
        <taxon>Didymellaceae</taxon>
        <taxon>Ascochyta</taxon>
    </lineage>
</organism>
<evidence type="ECO:0000259" key="2">
    <source>
        <dbReference type="Pfam" id="PF01400"/>
    </source>
</evidence>
<dbReference type="InterPro" id="IPR001506">
    <property type="entry name" value="Peptidase_M12A"/>
</dbReference>
<reference evidence="3" key="1">
    <citation type="submission" date="2018-12" db="EMBL/GenBank/DDBJ databases">
        <authorList>
            <person name="Syme R.A."/>
            <person name="Farfan-Caceres L."/>
            <person name="Lichtenzveig J."/>
        </authorList>
    </citation>
    <scope>NUCLEOTIDE SEQUENCE</scope>
    <source>
        <strain evidence="3">Al4</strain>
    </source>
</reference>
<name>A0A8H7IY31_9PLEO</name>
<dbReference type="SUPFAM" id="SSF55486">
    <property type="entry name" value="Metalloproteases ('zincins'), catalytic domain"/>
    <property type="match status" value="2"/>
</dbReference>
<dbReference type="PANTHER" id="PTHR10127">
    <property type="entry name" value="DISCOIDIN, CUB, EGF, LAMININ , AND ZINC METALLOPROTEASE DOMAIN CONTAINING"/>
    <property type="match status" value="1"/>
</dbReference>
<evidence type="ECO:0000256" key="1">
    <source>
        <dbReference type="SAM" id="SignalP"/>
    </source>
</evidence>
<dbReference type="OrthoDB" id="291007at2759"/>
<gene>
    <name evidence="3" type="ORF">EKO04_010351</name>
</gene>
<comment type="caution">
    <text evidence="3">The sequence shown here is derived from an EMBL/GenBank/DDBJ whole genome shotgun (WGS) entry which is preliminary data.</text>
</comment>
<dbReference type="GO" id="GO:0004222">
    <property type="term" value="F:metalloendopeptidase activity"/>
    <property type="evidence" value="ECO:0007669"/>
    <property type="project" value="InterPro"/>
</dbReference>
<dbReference type="InterPro" id="IPR024079">
    <property type="entry name" value="MetalloPept_cat_dom_sf"/>
</dbReference>
<dbReference type="Gene3D" id="3.40.390.10">
    <property type="entry name" value="Collagenase (Catalytic Domain)"/>
    <property type="match status" value="1"/>
</dbReference>
<evidence type="ECO:0000313" key="4">
    <source>
        <dbReference type="Proteomes" id="UP000651452"/>
    </source>
</evidence>
<dbReference type="AlphaFoldDB" id="A0A8H7IY31"/>
<reference evidence="3" key="2">
    <citation type="submission" date="2020-09" db="EMBL/GenBank/DDBJ databases">
        <title>Reference genome assembly for Australian Ascochyta lentis isolate Al4.</title>
        <authorList>
            <person name="Lee R.C."/>
            <person name="Farfan-Caceres L.M."/>
            <person name="Debler J.W."/>
            <person name="Williams A.H."/>
            <person name="Henares B.M."/>
        </authorList>
    </citation>
    <scope>NUCLEOTIDE SEQUENCE</scope>
    <source>
        <strain evidence="3">Al4</strain>
    </source>
</reference>
<dbReference type="Pfam" id="PF01400">
    <property type="entry name" value="Astacin"/>
    <property type="match status" value="1"/>
</dbReference>
<keyword evidence="1" id="KW-0732">Signal</keyword>
<dbReference type="Proteomes" id="UP000651452">
    <property type="component" value="Unassembled WGS sequence"/>
</dbReference>
<dbReference type="EMBL" id="RZGK01000020">
    <property type="protein sequence ID" value="KAF9691533.1"/>
    <property type="molecule type" value="Genomic_DNA"/>
</dbReference>
<accession>A0A8H7IY31</accession>